<protein>
    <recommendedName>
        <fullName evidence="3">Reverse transcriptase domain-containing protein</fullName>
    </recommendedName>
</protein>
<reference evidence="4" key="1">
    <citation type="submission" date="2022-08" db="EMBL/GenBank/DDBJ databases">
        <authorList>
            <person name="Marques A."/>
        </authorList>
    </citation>
    <scope>NUCLEOTIDE SEQUENCE</scope>
    <source>
        <strain evidence="4">RhyPub2mFocal</strain>
        <tissue evidence="4">Leaves</tissue>
    </source>
</reference>
<dbReference type="InterPro" id="IPR005135">
    <property type="entry name" value="Endo/exonuclease/phosphatase"/>
</dbReference>
<feature type="compositionally biased region" description="Polar residues" evidence="2">
    <location>
        <begin position="94"/>
        <end position="110"/>
    </location>
</feature>
<dbReference type="InterPro" id="IPR012337">
    <property type="entry name" value="RNaseH-like_sf"/>
</dbReference>
<dbReference type="GO" id="GO:0003676">
    <property type="term" value="F:nucleic acid binding"/>
    <property type="evidence" value="ECO:0007669"/>
    <property type="project" value="InterPro"/>
</dbReference>
<dbReference type="CDD" id="cd06222">
    <property type="entry name" value="RNase_H_like"/>
    <property type="match status" value="1"/>
</dbReference>
<feature type="compositionally biased region" description="Basic and acidic residues" evidence="2">
    <location>
        <begin position="38"/>
        <end position="47"/>
    </location>
</feature>
<dbReference type="EMBL" id="JAMFTS010000002">
    <property type="protein sequence ID" value="KAJ4792965.1"/>
    <property type="molecule type" value="Genomic_DNA"/>
</dbReference>
<dbReference type="InterPro" id="IPR000477">
    <property type="entry name" value="RT_dom"/>
</dbReference>
<comment type="caution">
    <text evidence="4">The sequence shown here is derived from an EMBL/GenBank/DDBJ whole genome shotgun (WGS) entry which is preliminary data.</text>
</comment>
<evidence type="ECO:0000313" key="5">
    <source>
        <dbReference type="Proteomes" id="UP001140206"/>
    </source>
</evidence>
<sequence length="1523" mass="174577">MEMRKRARERKYKLISSQALEVETPLYTSPKKTQALRKQADDRDKIHQLSNNTPSPSPPAPKNPHTSPITPLTTHLALPSTEPHHTPIPEPILTDSNTPLSTPNSPHTDDSTTYTFCLDLNHTPEQLTKPYPTSLKRKDIQSRSIQVLAKLKPKSTIEKTRTNKRSSSSTRGDPSIASAAYMSIIGWNCRGLGGPRKVQFLRDLLLSTRAGIGFLSETKSSSTKMANILPTLPLPNHIYHPARGLSGGIALIWSNEVNLHVLEVTAHYIWAKVITQTQMWYLIGVYGDPNRLKNRQIWDMIEEIINLNNPVCLLGDFNAITSTQEKFGGSSQLGADNKRFQRFIFDTGLVDLGFSGPAYTWIGRQHTPDPIHERLDRFLVTSSWLSLFPNSKVKHLPRIKSDHCPILLNMDGFKKKARKFRIEHMWYLDPTFKQFCQQSWASHPNHQWQNRLKNLQKDIQRWARQHKTYRQQLADIDSHILTFQTLHPTQQNPQEEQALYLLRNQTEQMAHTYWQQRSRLQWNQHGDRNTKFFHLTATNRRRRNLITELCTPSGDRITKVEEIKQQFIYFFKQLYSDPHVLNDDSNEINLNYMSDDIIHSYGPCMHEQSASSIQKIPTKQEIEYTLFSMKPDSAPGPDGLTVRFFQEMWITLGDELTTEIQECFRQTKAPQQWLQCRLVLIKKKEEALDPADYRPISVGNVLYRLLMKLIANRFKPHMTYLIDHTQAAFIKGRNITDNIYLVKEILHSFQSTNYDQESYLLKADIKKAFDMLRWPYLQKMLHALGFPTTTCELIMNCLSESKIYIEVNGDISAGGCLTPTRGLRQGCPLSPFLFVIAMEGLSRLIKWQLSQGIFTGLQINEHAPSLTHSFYADDVILFGNSDPQDATGMKDTLTAFSRESGLHINPTKSTIWFSKSCTTQKQQAIITIWKASKAEGNETYLGIDLSLPPNYNSNTHNKLIQTLTYKLGGWKKNLLSHAGRLTLLKATLTAIPVYSFSVSLLNKKTINAITSLIRKFFWGKQQTKYLAPIVWHKLTTSWEGGGLAIKDLATFNKALMLKAVWAIASLKNLTWVHIINAKYCHDRVSWQVNDGNTIPVKFQPWYPGWDKPNRKPFIHNPRISDVYDATTELWNIQALQEVLSNNHIRAIQTHAKTPQLDSVIPDKLIWTYSKGGTYTAKLGYQLLLSLNPHDATLSSPINGNHWLQLWKSKQLIPRIKTFIWRALHGGLLTSKKMHSIIHSIDPICQVCGQYEDTLTHCLLQCTLPRLVWFSSPLTLRTDNLNPDFTQNFLYIIENMDDTQYSYFCCLLWCLWKARNLHIFQRKILEPSQLLQQAAGLQNTANHEPQFLTNKKQKKLQLPLNTAVLLLDASWDQQGNAGLAHVLYDTSGNFLSFHTTFCQAASPFHAETLAALEAMQYIHRSNHNATIIFSDCKNLVDALKEYGIVDLPCWEATHSFAELRKLITLHSNDIELQYAPREALYIPHQLANIARTKRQKLHGDFTALPTTLVNPAPVLNTHYFERFC</sequence>
<dbReference type="InterPro" id="IPR044730">
    <property type="entry name" value="RNase_H-like_dom_plant"/>
</dbReference>
<gene>
    <name evidence="4" type="ORF">LUZ62_044211</name>
</gene>
<feature type="region of interest" description="Disordered" evidence="2">
    <location>
        <begin position="23"/>
        <end position="110"/>
    </location>
</feature>
<dbReference type="PANTHER" id="PTHR31635:SF196">
    <property type="entry name" value="REVERSE TRANSCRIPTASE DOMAIN-CONTAINING PROTEIN-RELATED"/>
    <property type="match status" value="1"/>
</dbReference>
<dbReference type="Pfam" id="PF00078">
    <property type="entry name" value="RVT_1"/>
    <property type="match status" value="1"/>
</dbReference>
<dbReference type="Pfam" id="PF13456">
    <property type="entry name" value="RVT_3"/>
    <property type="match status" value="1"/>
</dbReference>
<organism evidence="4 5">
    <name type="scientific">Rhynchospora pubera</name>
    <dbReference type="NCBI Taxonomy" id="906938"/>
    <lineage>
        <taxon>Eukaryota</taxon>
        <taxon>Viridiplantae</taxon>
        <taxon>Streptophyta</taxon>
        <taxon>Embryophyta</taxon>
        <taxon>Tracheophyta</taxon>
        <taxon>Spermatophyta</taxon>
        <taxon>Magnoliopsida</taxon>
        <taxon>Liliopsida</taxon>
        <taxon>Poales</taxon>
        <taxon>Cyperaceae</taxon>
        <taxon>Cyperoideae</taxon>
        <taxon>Rhynchosporeae</taxon>
        <taxon>Rhynchospora</taxon>
    </lineage>
</organism>
<dbReference type="PROSITE" id="PS50878">
    <property type="entry name" value="RT_POL"/>
    <property type="match status" value="1"/>
</dbReference>
<dbReference type="InterPro" id="IPR043502">
    <property type="entry name" value="DNA/RNA_pol_sf"/>
</dbReference>
<dbReference type="Proteomes" id="UP001140206">
    <property type="component" value="Chromosome 2"/>
</dbReference>
<dbReference type="InterPro" id="IPR036691">
    <property type="entry name" value="Endo/exonu/phosph_ase_sf"/>
</dbReference>
<keyword evidence="5" id="KW-1185">Reference proteome</keyword>
<name>A0AAV8FHH6_9POAL</name>
<keyword evidence="1" id="KW-0175">Coiled coil</keyword>
<dbReference type="SUPFAM" id="SSF53098">
    <property type="entry name" value="Ribonuclease H-like"/>
    <property type="match status" value="1"/>
</dbReference>
<dbReference type="Pfam" id="PF03372">
    <property type="entry name" value="Exo_endo_phos"/>
    <property type="match status" value="1"/>
</dbReference>
<evidence type="ECO:0000256" key="2">
    <source>
        <dbReference type="SAM" id="MobiDB-lite"/>
    </source>
</evidence>
<dbReference type="SUPFAM" id="SSF56219">
    <property type="entry name" value="DNase I-like"/>
    <property type="match status" value="1"/>
</dbReference>
<evidence type="ECO:0000259" key="3">
    <source>
        <dbReference type="PROSITE" id="PS50878"/>
    </source>
</evidence>
<feature type="domain" description="Reverse transcriptase" evidence="3">
    <location>
        <begin position="662"/>
        <end position="945"/>
    </location>
</feature>
<feature type="coiled-coil region" evidence="1">
    <location>
        <begin position="445"/>
        <end position="472"/>
    </location>
</feature>
<evidence type="ECO:0000313" key="4">
    <source>
        <dbReference type="EMBL" id="KAJ4792965.1"/>
    </source>
</evidence>
<dbReference type="InterPro" id="IPR002156">
    <property type="entry name" value="RNaseH_domain"/>
</dbReference>
<dbReference type="PANTHER" id="PTHR31635">
    <property type="entry name" value="REVERSE TRANSCRIPTASE DOMAIN-CONTAINING PROTEIN-RELATED"/>
    <property type="match status" value="1"/>
</dbReference>
<dbReference type="Pfam" id="PF13966">
    <property type="entry name" value="zf-RVT"/>
    <property type="match status" value="1"/>
</dbReference>
<dbReference type="InterPro" id="IPR036397">
    <property type="entry name" value="RNaseH_sf"/>
</dbReference>
<feature type="region of interest" description="Disordered" evidence="2">
    <location>
        <begin position="152"/>
        <end position="174"/>
    </location>
</feature>
<proteinExistence type="predicted"/>
<evidence type="ECO:0000256" key="1">
    <source>
        <dbReference type="SAM" id="Coils"/>
    </source>
</evidence>
<dbReference type="SUPFAM" id="SSF56672">
    <property type="entry name" value="DNA/RNA polymerases"/>
    <property type="match status" value="1"/>
</dbReference>
<dbReference type="Gene3D" id="3.30.420.10">
    <property type="entry name" value="Ribonuclease H-like superfamily/Ribonuclease H"/>
    <property type="match status" value="1"/>
</dbReference>
<dbReference type="GO" id="GO:0004523">
    <property type="term" value="F:RNA-DNA hybrid ribonuclease activity"/>
    <property type="evidence" value="ECO:0007669"/>
    <property type="project" value="InterPro"/>
</dbReference>
<dbReference type="Gene3D" id="3.60.10.10">
    <property type="entry name" value="Endonuclease/exonuclease/phosphatase"/>
    <property type="match status" value="1"/>
</dbReference>
<dbReference type="InterPro" id="IPR026960">
    <property type="entry name" value="RVT-Znf"/>
</dbReference>
<dbReference type="CDD" id="cd01650">
    <property type="entry name" value="RT_nLTR_like"/>
    <property type="match status" value="1"/>
</dbReference>
<accession>A0AAV8FHH6</accession>